<sequence length="98" mass="10715">MTTTPATSSESDVLARITEVLHRLLDDCDPVPGGITPATRFVDDLDLESIDLVTLTGMLRAHYGEQVDFPGWFASLGLSEIARLTVGHLVRHIVDSLR</sequence>
<accession>A0ABW0Z967</accession>
<keyword evidence="3" id="KW-1185">Reference proteome</keyword>
<dbReference type="RefSeq" id="WP_390320960.1">
    <property type="nucleotide sequence ID" value="NZ_JBHSPB010000029.1"/>
</dbReference>
<gene>
    <name evidence="2" type="ORF">ACFP1Z_30520</name>
</gene>
<dbReference type="Proteomes" id="UP001596083">
    <property type="component" value="Unassembled WGS sequence"/>
</dbReference>
<reference evidence="3" key="1">
    <citation type="journal article" date="2019" name="Int. J. Syst. Evol. Microbiol.">
        <title>The Global Catalogue of Microorganisms (GCM) 10K type strain sequencing project: providing services to taxonomists for standard genome sequencing and annotation.</title>
        <authorList>
            <consortium name="The Broad Institute Genomics Platform"/>
            <consortium name="The Broad Institute Genome Sequencing Center for Infectious Disease"/>
            <person name="Wu L."/>
            <person name="Ma J."/>
        </authorList>
    </citation>
    <scope>NUCLEOTIDE SEQUENCE [LARGE SCALE GENOMIC DNA]</scope>
    <source>
        <strain evidence="3">CGMCC 4.7304</strain>
    </source>
</reference>
<dbReference type="EMBL" id="JBHSPB010000029">
    <property type="protein sequence ID" value="MFC5724498.1"/>
    <property type="molecule type" value="Genomic_DNA"/>
</dbReference>
<dbReference type="SUPFAM" id="SSF47336">
    <property type="entry name" value="ACP-like"/>
    <property type="match status" value="1"/>
</dbReference>
<evidence type="ECO:0000259" key="1">
    <source>
        <dbReference type="Pfam" id="PF00550"/>
    </source>
</evidence>
<evidence type="ECO:0000313" key="2">
    <source>
        <dbReference type="EMBL" id="MFC5724498.1"/>
    </source>
</evidence>
<feature type="domain" description="Carrier" evidence="1">
    <location>
        <begin position="18"/>
        <end position="69"/>
    </location>
</feature>
<dbReference type="InterPro" id="IPR036736">
    <property type="entry name" value="ACP-like_sf"/>
</dbReference>
<name>A0ABW0Z967_9ACTN</name>
<proteinExistence type="predicted"/>
<dbReference type="Pfam" id="PF00550">
    <property type="entry name" value="PP-binding"/>
    <property type="match status" value="1"/>
</dbReference>
<dbReference type="InterPro" id="IPR009081">
    <property type="entry name" value="PP-bd_ACP"/>
</dbReference>
<comment type="caution">
    <text evidence="2">The sequence shown here is derived from an EMBL/GenBank/DDBJ whole genome shotgun (WGS) entry which is preliminary data.</text>
</comment>
<evidence type="ECO:0000313" key="3">
    <source>
        <dbReference type="Proteomes" id="UP001596083"/>
    </source>
</evidence>
<organism evidence="2 3">
    <name type="scientific">Streptomyces gamaensis</name>
    <dbReference type="NCBI Taxonomy" id="1763542"/>
    <lineage>
        <taxon>Bacteria</taxon>
        <taxon>Bacillati</taxon>
        <taxon>Actinomycetota</taxon>
        <taxon>Actinomycetes</taxon>
        <taxon>Kitasatosporales</taxon>
        <taxon>Streptomycetaceae</taxon>
        <taxon>Streptomyces</taxon>
    </lineage>
</organism>
<protein>
    <submittedName>
        <fullName evidence="2">Acyl carrier protein</fullName>
    </submittedName>
</protein>
<dbReference type="Gene3D" id="1.10.1200.10">
    <property type="entry name" value="ACP-like"/>
    <property type="match status" value="1"/>
</dbReference>